<feature type="compositionally biased region" description="Gly residues" evidence="1">
    <location>
        <begin position="15"/>
        <end position="27"/>
    </location>
</feature>
<comment type="caution">
    <text evidence="2">The sequence shown here is derived from an EMBL/GenBank/DDBJ whole genome shotgun (WGS) entry which is preliminary data.</text>
</comment>
<evidence type="ECO:0000313" key="2">
    <source>
        <dbReference type="EMBL" id="GGK23032.1"/>
    </source>
</evidence>
<protein>
    <submittedName>
        <fullName evidence="2">Uncharacterized protein</fullName>
    </submittedName>
</protein>
<dbReference type="EMBL" id="BMMV01000028">
    <property type="protein sequence ID" value="GGK23032.1"/>
    <property type="molecule type" value="Genomic_DNA"/>
</dbReference>
<reference evidence="3" key="1">
    <citation type="journal article" date="2019" name="Int. J. Syst. Evol. Microbiol.">
        <title>The Global Catalogue of Microorganisms (GCM) 10K type strain sequencing project: providing services to taxonomists for standard genome sequencing and annotation.</title>
        <authorList>
            <consortium name="The Broad Institute Genomics Platform"/>
            <consortium name="The Broad Institute Genome Sequencing Center for Infectious Disease"/>
            <person name="Wu L."/>
            <person name="Ma J."/>
        </authorList>
    </citation>
    <scope>NUCLEOTIDE SEQUENCE [LARGE SCALE GENOMIC DNA]</scope>
    <source>
        <strain evidence="3">CGMCC 4.7275</strain>
    </source>
</reference>
<accession>A0ABQ2EUU2</accession>
<evidence type="ECO:0000313" key="3">
    <source>
        <dbReference type="Proteomes" id="UP000660265"/>
    </source>
</evidence>
<feature type="region of interest" description="Disordered" evidence="1">
    <location>
        <begin position="1"/>
        <end position="147"/>
    </location>
</feature>
<dbReference type="Proteomes" id="UP000660265">
    <property type="component" value="Unassembled WGS sequence"/>
</dbReference>
<organism evidence="2 3">
    <name type="scientific">Streptomyces camponoticapitis</name>
    <dbReference type="NCBI Taxonomy" id="1616125"/>
    <lineage>
        <taxon>Bacteria</taxon>
        <taxon>Bacillati</taxon>
        <taxon>Actinomycetota</taxon>
        <taxon>Actinomycetes</taxon>
        <taxon>Kitasatosporales</taxon>
        <taxon>Streptomycetaceae</taxon>
        <taxon>Streptomyces</taxon>
    </lineage>
</organism>
<sequence>MQALAEQMDAEGGDRGGGPGDQQGGGAAADREHGGDGPYETGVEREEREVAVDGTVGEVERVAVALFGDPRVPGGVPGLGEQLARGPADVLGPEAQEEQPGEPRGGEQPEGEGGPAQGGDEARGARGGDGAEGDGREGFGCSPGAGGSGGVVCVDCVERVGGQGAPPGA</sequence>
<evidence type="ECO:0000256" key="1">
    <source>
        <dbReference type="SAM" id="MobiDB-lite"/>
    </source>
</evidence>
<keyword evidence="3" id="KW-1185">Reference proteome</keyword>
<name>A0ABQ2EUU2_9ACTN</name>
<gene>
    <name evidence="2" type="ORF">GCM10011583_63690</name>
</gene>
<proteinExistence type="predicted"/>
<feature type="compositionally biased region" description="Basic and acidic residues" evidence="1">
    <location>
        <begin position="42"/>
        <end position="51"/>
    </location>
</feature>